<name>A0A3P1T345_9ACTN</name>
<protein>
    <submittedName>
        <fullName evidence="1">Uncharacterized protein</fullName>
    </submittedName>
</protein>
<proteinExistence type="predicted"/>
<comment type="caution">
    <text evidence="1">The sequence shown here is derived from an EMBL/GenBank/DDBJ whole genome shotgun (WGS) entry which is preliminary data.</text>
</comment>
<dbReference type="OrthoDB" id="3259283at2"/>
<reference evidence="1 2" key="1">
    <citation type="submission" date="2018-11" db="EMBL/GenBank/DDBJ databases">
        <title>Genomes From Bacteria Associated with the Canine Oral Cavity: a Test Case for Automated Genome-Based Taxonomic Assignment.</title>
        <authorList>
            <person name="Coil D.A."/>
            <person name="Jospin G."/>
            <person name="Darling A.E."/>
            <person name="Wallis C."/>
            <person name="Davis I.J."/>
            <person name="Harris S."/>
            <person name="Eisen J.A."/>
            <person name="Holcombe L.J."/>
            <person name="O'Flynn C."/>
        </authorList>
    </citation>
    <scope>NUCLEOTIDE SEQUENCE [LARGE SCALE GENOMIC DNA]</scope>
    <source>
        <strain evidence="1 2">OH887_COT-365</strain>
    </source>
</reference>
<sequence>MDYSTHIAALQQALQRTDISDTERADITEHLQRLIEAQEAELALERGTQWMADRGGQLVLEDQGYRVVVGMAPTELEHYRPSSPGHFTQVAIGGPDVPPVSEDGPRHPHNVVIFQETKGGEDYHFDSYGDSQQGSFAYLTEILLSGRDTRLADAFAALQSTGRHPGFVQALRHGAVQLRYQFVQALPSGDVRVGSFKVDETSRLRWNGGAVELLM</sequence>
<dbReference type="AlphaFoldDB" id="A0A3P1T345"/>
<dbReference type="RefSeq" id="WP_124845470.1">
    <property type="nucleotide sequence ID" value="NZ_RQZG01000016.1"/>
</dbReference>
<accession>A0A3P1T345</accession>
<organism evidence="1 2">
    <name type="scientific">Arachnia propionica</name>
    <dbReference type="NCBI Taxonomy" id="1750"/>
    <lineage>
        <taxon>Bacteria</taxon>
        <taxon>Bacillati</taxon>
        <taxon>Actinomycetota</taxon>
        <taxon>Actinomycetes</taxon>
        <taxon>Propionibacteriales</taxon>
        <taxon>Propionibacteriaceae</taxon>
        <taxon>Arachnia</taxon>
    </lineage>
</organism>
<dbReference type="Proteomes" id="UP000280819">
    <property type="component" value="Unassembled WGS sequence"/>
</dbReference>
<evidence type="ECO:0000313" key="2">
    <source>
        <dbReference type="Proteomes" id="UP000280819"/>
    </source>
</evidence>
<evidence type="ECO:0000313" key="1">
    <source>
        <dbReference type="EMBL" id="RRD03780.1"/>
    </source>
</evidence>
<dbReference type="EMBL" id="RQZG01000016">
    <property type="protein sequence ID" value="RRD03780.1"/>
    <property type="molecule type" value="Genomic_DNA"/>
</dbReference>
<gene>
    <name evidence="1" type="ORF">EII34_12335</name>
</gene>